<proteinExistence type="predicted"/>
<dbReference type="EMBL" id="JASWER010000001">
    <property type="protein sequence ID" value="MDL5375617.1"/>
    <property type="molecule type" value="Genomic_DNA"/>
</dbReference>
<evidence type="ECO:0000256" key="1">
    <source>
        <dbReference type="SAM" id="Phobius"/>
    </source>
</evidence>
<protein>
    <recommendedName>
        <fullName evidence="4">SMODS-associated NUDIX domain-containing protein</fullName>
    </recommendedName>
</protein>
<name>A0ABT7MLX5_9BACL</name>
<feature type="transmembrane region" description="Helical" evidence="1">
    <location>
        <begin position="41"/>
        <end position="58"/>
    </location>
</feature>
<reference evidence="2 3" key="1">
    <citation type="submission" date="2023-06" db="EMBL/GenBank/DDBJ databases">
        <title>Influencing factors and mechanism of Cr(VI) reduction by facultative anaerobic Exiguobacterium sp. PY14.</title>
        <authorList>
            <person name="Zou L."/>
        </authorList>
    </citation>
    <scope>NUCLEOTIDE SEQUENCE [LARGE SCALE GENOMIC DNA]</scope>
    <source>
        <strain evidence="2 3">PY14</strain>
    </source>
</reference>
<sequence length="271" mass="31511">MNISSLFRKNKQLIYWFAFTIILAISFFLISKYHTIIIDNWYNTILSIIGTLGALVTAKDISTKFKKTLYKIKTTMMNKQVSWSLFCNYKGETINNLTFNSIKNKLKEIGDNNRVIHENSWKISLTIDGVLLECSYREHLNTDIYSSNEYLGEISLYIPEYHAPYLEASDLLEERIFPILNYMHKEIGNCHESFSFDVIFKDYHPYLGLYVKDFRKKEHFTFTCDFSEESPIKGLDSIGKVTITHKKLTLRAKSLNSFSGLIKKHLFLAGG</sequence>
<accession>A0ABT7MLX5</accession>
<keyword evidence="1" id="KW-0812">Transmembrane</keyword>
<dbReference type="Proteomes" id="UP001230807">
    <property type="component" value="Unassembled WGS sequence"/>
</dbReference>
<organism evidence="2 3">
    <name type="scientific">Exiguobacterium mexicanum</name>
    <dbReference type="NCBI Taxonomy" id="340146"/>
    <lineage>
        <taxon>Bacteria</taxon>
        <taxon>Bacillati</taxon>
        <taxon>Bacillota</taxon>
        <taxon>Bacilli</taxon>
        <taxon>Bacillales</taxon>
        <taxon>Bacillales Family XII. Incertae Sedis</taxon>
        <taxon>Exiguobacterium</taxon>
    </lineage>
</organism>
<evidence type="ECO:0008006" key="4">
    <source>
        <dbReference type="Google" id="ProtNLM"/>
    </source>
</evidence>
<gene>
    <name evidence="2" type="ORF">QR695_01210</name>
</gene>
<comment type="caution">
    <text evidence="2">The sequence shown here is derived from an EMBL/GenBank/DDBJ whole genome shotgun (WGS) entry which is preliminary data.</text>
</comment>
<evidence type="ECO:0000313" key="3">
    <source>
        <dbReference type="Proteomes" id="UP001230807"/>
    </source>
</evidence>
<keyword evidence="3" id="KW-1185">Reference proteome</keyword>
<feature type="transmembrane region" description="Helical" evidence="1">
    <location>
        <begin position="12"/>
        <end position="29"/>
    </location>
</feature>
<evidence type="ECO:0000313" key="2">
    <source>
        <dbReference type="EMBL" id="MDL5375617.1"/>
    </source>
</evidence>
<dbReference type="RefSeq" id="WP_214832432.1">
    <property type="nucleotide sequence ID" value="NZ_CP183077.1"/>
</dbReference>
<keyword evidence="1" id="KW-1133">Transmembrane helix</keyword>
<keyword evidence="1" id="KW-0472">Membrane</keyword>